<accession>A0A1Y6C873</accession>
<reference evidence="1 2" key="1">
    <citation type="submission" date="2017-04" db="EMBL/GenBank/DDBJ databases">
        <authorList>
            <person name="Afonso C.L."/>
            <person name="Miller P.J."/>
            <person name="Scott M.A."/>
            <person name="Spackman E."/>
            <person name="Goraichik I."/>
            <person name="Dimitrov K.M."/>
            <person name="Suarez D.L."/>
            <person name="Swayne D.E."/>
        </authorList>
    </citation>
    <scope>NUCLEOTIDE SEQUENCE [LARGE SCALE GENOMIC DNA]</scope>
    <source>
        <strain evidence="1 2">USBA 355</strain>
    </source>
</reference>
<evidence type="ECO:0000313" key="2">
    <source>
        <dbReference type="Proteomes" id="UP000192917"/>
    </source>
</evidence>
<dbReference type="AlphaFoldDB" id="A0A1Y6C873"/>
<name>A0A1Y6C873_9PROT</name>
<organism evidence="1 2">
    <name type="scientific">Tistlia consotensis USBA 355</name>
    <dbReference type="NCBI Taxonomy" id="560819"/>
    <lineage>
        <taxon>Bacteria</taxon>
        <taxon>Pseudomonadati</taxon>
        <taxon>Pseudomonadota</taxon>
        <taxon>Alphaproteobacteria</taxon>
        <taxon>Rhodospirillales</taxon>
        <taxon>Rhodovibrionaceae</taxon>
        <taxon>Tistlia</taxon>
    </lineage>
</organism>
<dbReference type="EMBL" id="FWZX01000014">
    <property type="protein sequence ID" value="SMF41547.1"/>
    <property type="molecule type" value="Genomic_DNA"/>
</dbReference>
<keyword evidence="2" id="KW-1185">Reference proteome</keyword>
<protein>
    <recommendedName>
        <fullName evidence="3">Methyl-accepting chemotaxis protein</fullName>
    </recommendedName>
</protein>
<sequence>MNSKMADWPIGQKILGIVLLLGVVSAAIAGTGVFSVDRLVRSADDLGNSADEIRLGARFNAEVMALSQVEYHLAADPGQVSALQPQIEKLEGEARELLDAATADSSGEGRRQLAEIDGAFGDYMKALESVVAVAGKAGKVELTAEQRSVLSAVQDSQKEVALLHEKAAAYVDFVEAHSR</sequence>
<evidence type="ECO:0000313" key="1">
    <source>
        <dbReference type="EMBL" id="SMF41547.1"/>
    </source>
</evidence>
<proteinExistence type="predicted"/>
<dbReference type="RefSeq" id="WP_085123929.1">
    <property type="nucleotide sequence ID" value="NZ_FWZX01000014.1"/>
</dbReference>
<dbReference type="STRING" id="560819.SAMN05428998_114105"/>
<dbReference type="Proteomes" id="UP000192917">
    <property type="component" value="Unassembled WGS sequence"/>
</dbReference>
<gene>
    <name evidence="1" type="ORF">SAMN05428998_114105</name>
</gene>
<evidence type="ECO:0008006" key="3">
    <source>
        <dbReference type="Google" id="ProtNLM"/>
    </source>
</evidence>